<dbReference type="Proteomes" id="UP001056610">
    <property type="component" value="Chromosome"/>
</dbReference>
<evidence type="ECO:0000313" key="4">
    <source>
        <dbReference type="Proteomes" id="UP001056610"/>
    </source>
</evidence>
<feature type="transmembrane region" description="Helical" evidence="1">
    <location>
        <begin position="65"/>
        <end position="88"/>
    </location>
</feature>
<dbReference type="PROSITE" id="PS51202">
    <property type="entry name" value="RCK_C"/>
    <property type="match status" value="1"/>
</dbReference>
<sequence>MYAIASLLGVLAVSLLITRVATAVLVATGMSRQSARFQARSALTGAGFTTTESETVLAHPLRRRVVMLLMLVGNVGLVAAASTLIIGFRDNAAGPSWMRTVVLATGLILFVFVSRSPWVNRRLTALIARALHRWTDLVGRDFVALAELGHGYVVSHLAIAVNDWVTGRTIGELGLAEEGLLLLGINPNHGDYMAYPDPGSRISCGDVLVLYGHTDAIADLDRRAAGDDGDAAHARAVERHAARGGGPR</sequence>
<feature type="domain" description="RCK C-terminal" evidence="2">
    <location>
        <begin position="140"/>
        <end position="226"/>
    </location>
</feature>
<dbReference type="Pfam" id="PF02080">
    <property type="entry name" value="TrkA_C"/>
    <property type="match status" value="1"/>
</dbReference>
<reference evidence="3" key="1">
    <citation type="submission" date="2022-05" db="EMBL/GenBank/DDBJ databases">
        <title>A methanotrophic Mycobacterium dominates a cave microbial ecosystem.</title>
        <authorList>
            <person name="Van Spanning R.J.M."/>
            <person name="Guan Q."/>
            <person name="Melkonian C."/>
            <person name="Gallant J."/>
            <person name="Polerecky L."/>
            <person name="Flot J.-F."/>
            <person name="Brandt B.W."/>
            <person name="Braster M."/>
            <person name="Iturbe Espinoza P."/>
            <person name="Aerts J."/>
            <person name="Meima-Franke M."/>
            <person name="Piersma S.R."/>
            <person name="Bunduc C."/>
            <person name="Ummels R."/>
            <person name="Pain A."/>
            <person name="Fleming E.J."/>
            <person name="van der Wel N."/>
            <person name="Gherman V.D."/>
            <person name="Sarbu S.M."/>
            <person name="Bodelier P.L.E."/>
            <person name="Bitter W."/>
        </authorList>
    </citation>
    <scope>NUCLEOTIDE SEQUENCE</scope>
    <source>
        <strain evidence="3">Sulfur Cave</strain>
    </source>
</reference>
<keyword evidence="1" id="KW-1133">Transmembrane helix</keyword>
<feature type="transmembrane region" description="Helical" evidence="1">
    <location>
        <begin position="100"/>
        <end position="118"/>
    </location>
</feature>
<keyword evidence="1" id="KW-0472">Membrane</keyword>
<name>A0ABY4QLG6_9MYCO</name>
<protein>
    <recommendedName>
        <fullName evidence="2">RCK C-terminal domain-containing protein</fullName>
    </recommendedName>
</protein>
<proteinExistence type="predicted"/>
<gene>
    <name evidence="3" type="ORF">M5I08_00695</name>
</gene>
<evidence type="ECO:0000313" key="3">
    <source>
        <dbReference type="EMBL" id="UQX11138.1"/>
    </source>
</evidence>
<evidence type="ECO:0000256" key="1">
    <source>
        <dbReference type="SAM" id="Phobius"/>
    </source>
</evidence>
<keyword evidence="1" id="KW-0812">Transmembrane</keyword>
<dbReference type="EMBL" id="CP097320">
    <property type="protein sequence ID" value="UQX11138.1"/>
    <property type="molecule type" value="Genomic_DNA"/>
</dbReference>
<evidence type="ECO:0000259" key="2">
    <source>
        <dbReference type="PROSITE" id="PS51202"/>
    </source>
</evidence>
<dbReference type="InterPro" id="IPR006037">
    <property type="entry name" value="RCK_C"/>
</dbReference>
<organism evidence="3 4">
    <name type="scientific">Candidatus Mycobacterium methanotrophicum</name>
    <dbReference type="NCBI Taxonomy" id="2943498"/>
    <lineage>
        <taxon>Bacteria</taxon>
        <taxon>Bacillati</taxon>
        <taxon>Actinomycetota</taxon>
        <taxon>Actinomycetes</taxon>
        <taxon>Mycobacteriales</taxon>
        <taxon>Mycobacteriaceae</taxon>
        <taxon>Mycobacterium</taxon>
    </lineage>
</organism>
<accession>A0ABY4QLG6</accession>
<dbReference type="RefSeq" id="WP_219066507.1">
    <property type="nucleotide sequence ID" value="NZ_CAJUXY010000008.1"/>
</dbReference>
<keyword evidence="4" id="KW-1185">Reference proteome</keyword>